<dbReference type="HOGENOM" id="CLU_2272350_0_0_9"/>
<dbReference type="EMBL" id="CP002582">
    <property type="protein sequence ID" value="ADZ82453.1"/>
    <property type="molecule type" value="Genomic_DNA"/>
</dbReference>
<accession>F2JNV5</accession>
<dbReference type="InterPro" id="IPR036388">
    <property type="entry name" value="WH-like_DNA-bd_sf"/>
</dbReference>
<reference evidence="1" key="1">
    <citation type="journal article" date="2011" name="J. Bacteriol.">
        <title>Complete genome sequence of the cellulose-degrading bacterium Cellulosilyticum lentocellum.</title>
        <authorList>
            <consortium name="US DOE Joint Genome Institute"/>
            <person name="Miller D.A."/>
            <person name="Suen G."/>
            <person name="Bruce D."/>
            <person name="Copeland A."/>
            <person name="Cheng J.F."/>
            <person name="Detter C."/>
            <person name="Goodwin L.A."/>
            <person name="Han C.S."/>
            <person name="Hauser L.J."/>
            <person name="Land M.L."/>
            <person name="Lapidus A."/>
            <person name="Lucas S."/>
            <person name="Meincke L."/>
            <person name="Pitluck S."/>
            <person name="Tapia R."/>
            <person name="Teshima H."/>
            <person name="Woyke T."/>
            <person name="Fox B.G."/>
            <person name="Angert E.R."/>
            <person name="Currie C.R."/>
        </authorList>
    </citation>
    <scope>NUCLEOTIDE SEQUENCE [LARGE SCALE GENOMIC DNA]</scope>
    <source>
        <strain evidence="1">DSM 5427</strain>
    </source>
</reference>
<organism evidence="1 2">
    <name type="scientific">Cellulosilyticum lentocellum (strain ATCC 49066 / DSM 5427 / NCIMB 11756 / RHM5)</name>
    <name type="common">Clostridium lentocellum</name>
    <dbReference type="NCBI Taxonomy" id="642492"/>
    <lineage>
        <taxon>Bacteria</taxon>
        <taxon>Bacillati</taxon>
        <taxon>Bacillota</taxon>
        <taxon>Clostridia</taxon>
        <taxon>Lachnospirales</taxon>
        <taxon>Cellulosilyticaceae</taxon>
        <taxon>Cellulosilyticum</taxon>
    </lineage>
</organism>
<proteinExistence type="predicted"/>
<dbReference type="RefSeq" id="WP_013655754.1">
    <property type="nucleotide sequence ID" value="NC_015275.1"/>
</dbReference>
<sequence length="102" mass="12041">MELMKPILEAIREIIREEIQAVPQTKTERWVNSEELCEYLGVSRSWLAHRVKEIPHLKSPVRFKISEVEKWILENEMEETKQQIAATVIKKGKKPNKTFKVV</sequence>
<evidence type="ECO:0000313" key="1">
    <source>
        <dbReference type="EMBL" id="ADZ82453.1"/>
    </source>
</evidence>
<name>F2JNV5_CELLD</name>
<dbReference type="Proteomes" id="UP000008467">
    <property type="component" value="Chromosome"/>
</dbReference>
<dbReference type="AlphaFoldDB" id="F2JNV5"/>
<evidence type="ECO:0000313" key="2">
    <source>
        <dbReference type="Proteomes" id="UP000008467"/>
    </source>
</evidence>
<dbReference type="STRING" id="642492.Clole_0720"/>
<keyword evidence="2" id="KW-1185">Reference proteome</keyword>
<gene>
    <name evidence="1" type="ordered locus">Clole_0720</name>
</gene>
<dbReference type="Gene3D" id="1.10.10.10">
    <property type="entry name" value="Winged helix-like DNA-binding domain superfamily/Winged helix DNA-binding domain"/>
    <property type="match status" value="1"/>
</dbReference>
<protein>
    <submittedName>
        <fullName evidence="1">Uncharacterized protein</fullName>
    </submittedName>
</protein>
<dbReference type="KEGG" id="cle:Clole_0720"/>